<dbReference type="GO" id="GO:0003676">
    <property type="term" value="F:nucleic acid binding"/>
    <property type="evidence" value="ECO:0007669"/>
    <property type="project" value="InterPro"/>
</dbReference>
<comment type="caution">
    <text evidence="2">The sequence shown here is derived from an EMBL/GenBank/DDBJ whole genome shotgun (WGS) entry which is preliminary data.</text>
</comment>
<dbReference type="EMBL" id="BARS01035579">
    <property type="protein sequence ID" value="GAG20148.1"/>
    <property type="molecule type" value="Genomic_DNA"/>
</dbReference>
<dbReference type="GO" id="GO:0008270">
    <property type="term" value="F:zinc ion binding"/>
    <property type="evidence" value="ECO:0007669"/>
    <property type="project" value="InterPro"/>
</dbReference>
<sequence>VRAKHIKQFPTCHVCGSKKKVEVHHKVPFNIAPDLELNPDNLVSLCENKKYGVNCHLLIGHLGNYRRINADVEFDVFIWRKKIGKCEK</sequence>
<proteinExistence type="predicted"/>
<organism evidence="2">
    <name type="scientific">marine sediment metagenome</name>
    <dbReference type="NCBI Taxonomy" id="412755"/>
    <lineage>
        <taxon>unclassified sequences</taxon>
        <taxon>metagenomes</taxon>
        <taxon>ecological metagenomes</taxon>
    </lineage>
</organism>
<evidence type="ECO:0000313" key="2">
    <source>
        <dbReference type="EMBL" id="GAG20148.1"/>
    </source>
</evidence>
<accession>X0W6A6</accession>
<dbReference type="InterPro" id="IPR002711">
    <property type="entry name" value="HNH"/>
</dbReference>
<gene>
    <name evidence="2" type="ORF">S01H1_54805</name>
</gene>
<protein>
    <recommendedName>
        <fullName evidence="1">HNH domain-containing protein</fullName>
    </recommendedName>
</protein>
<dbReference type="Pfam" id="PF01844">
    <property type="entry name" value="HNH"/>
    <property type="match status" value="1"/>
</dbReference>
<dbReference type="GO" id="GO:0004519">
    <property type="term" value="F:endonuclease activity"/>
    <property type="evidence" value="ECO:0007669"/>
    <property type="project" value="InterPro"/>
</dbReference>
<feature type="domain" description="HNH" evidence="1">
    <location>
        <begin position="12"/>
        <end position="48"/>
    </location>
</feature>
<feature type="non-terminal residue" evidence="2">
    <location>
        <position position="1"/>
    </location>
</feature>
<name>X0W6A6_9ZZZZ</name>
<reference evidence="2" key="1">
    <citation type="journal article" date="2014" name="Front. Microbiol.">
        <title>High frequency of phylogenetically diverse reductive dehalogenase-homologous genes in deep subseafloor sedimentary metagenomes.</title>
        <authorList>
            <person name="Kawai M."/>
            <person name="Futagami T."/>
            <person name="Toyoda A."/>
            <person name="Takaki Y."/>
            <person name="Nishi S."/>
            <person name="Hori S."/>
            <person name="Arai W."/>
            <person name="Tsubouchi T."/>
            <person name="Morono Y."/>
            <person name="Uchiyama I."/>
            <person name="Ito T."/>
            <person name="Fujiyama A."/>
            <person name="Inagaki F."/>
            <person name="Takami H."/>
        </authorList>
    </citation>
    <scope>NUCLEOTIDE SEQUENCE</scope>
    <source>
        <strain evidence="2">Expedition CK06-06</strain>
    </source>
</reference>
<evidence type="ECO:0000259" key="1">
    <source>
        <dbReference type="Pfam" id="PF01844"/>
    </source>
</evidence>
<dbReference type="AlphaFoldDB" id="X0W6A6"/>